<dbReference type="RefSeq" id="WP_346084346.1">
    <property type="nucleotide sequence ID" value="NZ_BAAAZK010000002.1"/>
</dbReference>
<proteinExistence type="predicted"/>
<gene>
    <name evidence="2" type="ORF">GCM10022218_07180</name>
</gene>
<reference evidence="3" key="1">
    <citation type="journal article" date="2019" name="Int. J. Syst. Evol. Microbiol.">
        <title>The Global Catalogue of Microorganisms (GCM) 10K type strain sequencing project: providing services to taxonomists for standard genome sequencing and annotation.</title>
        <authorList>
            <consortium name="The Broad Institute Genomics Platform"/>
            <consortium name="The Broad Institute Genome Sequencing Center for Infectious Disease"/>
            <person name="Wu L."/>
            <person name="Ma J."/>
        </authorList>
    </citation>
    <scope>NUCLEOTIDE SEQUENCE [LARGE SCALE GENOMIC DNA]</scope>
    <source>
        <strain evidence="3">JCM 16722</strain>
    </source>
</reference>
<keyword evidence="3" id="KW-1185">Reference proteome</keyword>
<protein>
    <recommendedName>
        <fullName evidence="1">DUF7674 domain-containing protein</fullName>
    </recommendedName>
</protein>
<organism evidence="2 3">
    <name type="scientific">Sphingobacterium ginsenosidimutans</name>
    <dbReference type="NCBI Taxonomy" id="687845"/>
    <lineage>
        <taxon>Bacteria</taxon>
        <taxon>Pseudomonadati</taxon>
        <taxon>Bacteroidota</taxon>
        <taxon>Sphingobacteriia</taxon>
        <taxon>Sphingobacteriales</taxon>
        <taxon>Sphingobacteriaceae</taxon>
        <taxon>Sphingobacterium</taxon>
    </lineage>
</organism>
<dbReference type="Pfam" id="PF24722">
    <property type="entry name" value="DUF7674"/>
    <property type="match status" value="1"/>
</dbReference>
<sequence>MMNIKQAQEIIVSVIPLAQAEMSQPENAGNPITTIRILTSYIKKMIEQGREDELGKALHLMEYMHEKGERRLQNAVENIFVFSLDSILTACPESLRGMVTGKIPIGIYTAYINQMYRSGY</sequence>
<feature type="domain" description="DUF7674" evidence="1">
    <location>
        <begin position="11"/>
        <end position="116"/>
    </location>
</feature>
<accession>A0ABP7ZT10</accession>
<dbReference type="InterPro" id="IPR056091">
    <property type="entry name" value="DUF7674"/>
</dbReference>
<comment type="caution">
    <text evidence="2">The sequence shown here is derived from an EMBL/GenBank/DDBJ whole genome shotgun (WGS) entry which is preliminary data.</text>
</comment>
<evidence type="ECO:0000259" key="1">
    <source>
        <dbReference type="Pfam" id="PF24722"/>
    </source>
</evidence>
<evidence type="ECO:0000313" key="2">
    <source>
        <dbReference type="EMBL" id="GAA4169762.1"/>
    </source>
</evidence>
<dbReference type="Proteomes" id="UP001500167">
    <property type="component" value="Unassembled WGS sequence"/>
</dbReference>
<dbReference type="EMBL" id="BAAAZK010000002">
    <property type="protein sequence ID" value="GAA4169762.1"/>
    <property type="molecule type" value="Genomic_DNA"/>
</dbReference>
<evidence type="ECO:0000313" key="3">
    <source>
        <dbReference type="Proteomes" id="UP001500167"/>
    </source>
</evidence>
<name>A0ABP7ZT10_9SPHI</name>